<dbReference type="EMBL" id="LUGG01000007">
    <property type="protein sequence ID" value="OBZ73361.1"/>
    <property type="molecule type" value="Genomic_DNA"/>
</dbReference>
<keyword evidence="1" id="KW-0472">Membrane</keyword>
<proteinExistence type="predicted"/>
<dbReference type="STRING" id="5627.A0A1C7M916"/>
<feature type="transmembrane region" description="Helical" evidence="1">
    <location>
        <begin position="73"/>
        <end position="94"/>
    </location>
</feature>
<organism evidence="2 3">
    <name type="scientific">Grifola frondosa</name>
    <name type="common">Maitake</name>
    <name type="synonym">Polyporus frondosus</name>
    <dbReference type="NCBI Taxonomy" id="5627"/>
    <lineage>
        <taxon>Eukaryota</taxon>
        <taxon>Fungi</taxon>
        <taxon>Dikarya</taxon>
        <taxon>Basidiomycota</taxon>
        <taxon>Agaricomycotina</taxon>
        <taxon>Agaricomycetes</taxon>
        <taxon>Polyporales</taxon>
        <taxon>Grifolaceae</taxon>
        <taxon>Grifola</taxon>
    </lineage>
</organism>
<dbReference type="OrthoDB" id="5382797at2759"/>
<gene>
    <name evidence="2" type="ORF">A0H81_07156</name>
</gene>
<name>A0A1C7M916_GRIFR</name>
<accession>A0A1C7M916</accession>
<keyword evidence="1" id="KW-0812">Transmembrane</keyword>
<sequence length="211" mass="23230">MVDHPMPAMLSGATLRRRHHHKHSLSYNFFSFLELGDLHTPVPLSPWAPISSFSHRRLWVAGEQVGSLACTGLGYWVFDVFGVALGHVLLGYLARPSKQAERKRRTGLTGRSSNPKRRDGHAQWILGIPPVALPIRDVAHLRIYVGRGPRDVARAVLGAVRACGPRQHLLAIPDATQVVPGAFREFTHIFFTGVSCGNGGGPGKRPTVWMR</sequence>
<comment type="caution">
    <text evidence="2">The sequence shown here is derived from an EMBL/GenBank/DDBJ whole genome shotgun (WGS) entry which is preliminary data.</text>
</comment>
<dbReference type="AlphaFoldDB" id="A0A1C7M916"/>
<protein>
    <submittedName>
        <fullName evidence="2">Uncharacterized protein</fullName>
    </submittedName>
</protein>
<evidence type="ECO:0000256" key="1">
    <source>
        <dbReference type="SAM" id="Phobius"/>
    </source>
</evidence>
<evidence type="ECO:0000313" key="3">
    <source>
        <dbReference type="Proteomes" id="UP000092993"/>
    </source>
</evidence>
<evidence type="ECO:0000313" key="2">
    <source>
        <dbReference type="EMBL" id="OBZ73361.1"/>
    </source>
</evidence>
<dbReference type="Proteomes" id="UP000092993">
    <property type="component" value="Unassembled WGS sequence"/>
</dbReference>
<keyword evidence="3" id="KW-1185">Reference proteome</keyword>
<reference evidence="2 3" key="1">
    <citation type="submission" date="2016-03" db="EMBL/GenBank/DDBJ databases">
        <title>Whole genome sequencing of Grifola frondosa 9006-11.</title>
        <authorList>
            <person name="Min B."/>
            <person name="Park H."/>
            <person name="Kim J.-G."/>
            <person name="Cho H."/>
            <person name="Oh Y.-L."/>
            <person name="Kong W.-S."/>
            <person name="Choi I.-G."/>
        </authorList>
    </citation>
    <scope>NUCLEOTIDE SEQUENCE [LARGE SCALE GENOMIC DNA]</scope>
    <source>
        <strain evidence="2 3">9006-11</strain>
    </source>
</reference>
<keyword evidence="1" id="KW-1133">Transmembrane helix</keyword>